<dbReference type="AlphaFoldDB" id="A0A1Y1W4H4"/>
<evidence type="ECO:0000256" key="4">
    <source>
        <dbReference type="ARBA" id="ARBA00022801"/>
    </source>
</evidence>
<protein>
    <recommendedName>
        <fullName evidence="7">Nudix hydrolase domain-containing protein</fullName>
    </recommendedName>
</protein>
<comment type="cofactor">
    <cofactor evidence="1">
        <name>Mn(2+)</name>
        <dbReference type="ChEBI" id="CHEBI:29035"/>
    </cofactor>
</comment>
<dbReference type="Gene3D" id="3.90.79.10">
    <property type="entry name" value="Nucleoside Triphosphate Pyrophosphohydrolase"/>
    <property type="match status" value="1"/>
</dbReference>
<dbReference type="EMBL" id="MCFD01000009">
    <property type="protein sequence ID" value="ORX68460.1"/>
    <property type="molecule type" value="Genomic_DNA"/>
</dbReference>
<keyword evidence="5" id="KW-0460">Magnesium</keyword>
<evidence type="ECO:0000256" key="6">
    <source>
        <dbReference type="ARBA" id="ARBA00023211"/>
    </source>
</evidence>
<dbReference type="GeneID" id="63801357"/>
<evidence type="ECO:0000256" key="2">
    <source>
        <dbReference type="ARBA" id="ARBA00001946"/>
    </source>
</evidence>
<evidence type="ECO:0000313" key="8">
    <source>
        <dbReference type="EMBL" id="ORX68460.1"/>
    </source>
</evidence>
<evidence type="ECO:0000256" key="3">
    <source>
        <dbReference type="ARBA" id="ARBA00022723"/>
    </source>
</evidence>
<comment type="cofactor">
    <cofactor evidence="2">
        <name>Mg(2+)</name>
        <dbReference type="ChEBI" id="CHEBI:18420"/>
    </cofactor>
</comment>
<dbReference type="GO" id="GO:0046872">
    <property type="term" value="F:metal ion binding"/>
    <property type="evidence" value="ECO:0007669"/>
    <property type="project" value="UniProtKB-KW"/>
</dbReference>
<reference evidence="8 9" key="1">
    <citation type="submission" date="2016-07" db="EMBL/GenBank/DDBJ databases">
        <title>Pervasive Adenine N6-methylation of Active Genes in Fungi.</title>
        <authorList>
            <consortium name="DOE Joint Genome Institute"/>
            <person name="Mondo S.J."/>
            <person name="Dannebaum R.O."/>
            <person name="Kuo R.C."/>
            <person name="Labutti K."/>
            <person name="Haridas S."/>
            <person name="Kuo A."/>
            <person name="Salamov A."/>
            <person name="Ahrendt S.R."/>
            <person name="Lipzen A."/>
            <person name="Sullivan W."/>
            <person name="Andreopoulos W.B."/>
            <person name="Clum A."/>
            <person name="Lindquist E."/>
            <person name="Daum C."/>
            <person name="Ramamoorthy G.K."/>
            <person name="Gryganskyi A."/>
            <person name="Culley D."/>
            <person name="Magnuson J.K."/>
            <person name="James T.Y."/>
            <person name="O'Malley M.A."/>
            <person name="Stajich J.E."/>
            <person name="Spatafora J.W."/>
            <person name="Visel A."/>
            <person name="Grigoriev I.V."/>
        </authorList>
    </citation>
    <scope>NUCLEOTIDE SEQUENCE [LARGE SCALE GENOMIC DNA]</scope>
    <source>
        <strain evidence="8 9">ATCC 12442</strain>
    </source>
</reference>
<dbReference type="STRING" id="61395.A0A1Y1W4H4"/>
<dbReference type="RefSeq" id="XP_040742242.1">
    <property type="nucleotide sequence ID" value="XM_040884709.1"/>
</dbReference>
<sequence length="231" mass="25849">MSALLFKELGTAAPVSRLDTASIELIRRRLANASQRQRPLVNFKYRTGEAEVKEAAVLLALCSVNRQLCVLFEERNNKLSSHSGEVCFAGGKVDPTDRSYEDAALRETYEELGIAREDVRIIGSLPPVPNVSYTIRVHPVVGVVAGELDPRMLRVNRSEVHRAFALPLAHFFEPTNREAQSFRSMGVHIPSYASDKKGLRIWGMTAFVLYEFLLRICQPKNDTPGLEAPRL</sequence>
<organism evidence="8 9">
    <name type="scientific">Linderina pennispora</name>
    <dbReference type="NCBI Taxonomy" id="61395"/>
    <lineage>
        <taxon>Eukaryota</taxon>
        <taxon>Fungi</taxon>
        <taxon>Fungi incertae sedis</taxon>
        <taxon>Zoopagomycota</taxon>
        <taxon>Kickxellomycotina</taxon>
        <taxon>Kickxellomycetes</taxon>
        <taxon>Kickxellales</taxon>
        <taxon>Kickxellaceae</taxon>
        <taxon>Linderina</taxon>
    </lineage>
</organism>
<feature type="domain" description="Nudix hydrolase" evidence="7">
    <location>
        <begin position="52"/>
        <end position="188"/>
    </location>
</feature>
<evidence type="ECO:0000256" key="5">
    <source>
        <dbReference type="ARBA" id="ARBA00022842"/>
    </source>
</evidence>
<dbReference type="InterPro" id="IPR045121">
    <property type="entry name" value="CoAse"/>
</dbReference>
<keyword evidence="9" id="KW-1185">Reference proteome</keyword>
<name>A0A1Y1W4H4_9FUNG</name>
<proteinExistence type="predicted"/>
<dbReference type="OrthoDB" id="206213at2759"/>
<dbReference type="InterPro" id="IPR015797">
    <property type="entry name" value="NUDIX_hydrolase-like_dom_sf"/>
</dbReference>
<comment type="caution">
    <text evidence="8">The sequence shown here is derived from an EMBL/GenBank/DDBJ whole genome shotgun (WGS) entry which is preliminary data.</text>
</comment>
<keyword evidence="6" id="KW-0464">Manganese</keyword>
<evidence type="ECO:0000313" key="9">
    <source>
        <dbReference type="Proteomes" id="UP000193922"/>
    </source>
</evidence>
<dbReference type="InterPro" id="IPR000086">
    <property type="entry name" value="NUDIX_hydrolase_dom"/>
</dbReference>
<accession>A0A1Y1W4H4</accession>
<dbReference type="CDD" id="cd03426">
    <property type="entry name" value="NUDIX_CoAse_Nudt7"/>
    <property type="match status" value="1"/>
</dbReference>
<gene>
    <name evidence="8" type="ORF">DL89DRAFT_224733</name>
</gene>
<dbReference type="PROSITE" id="PS51462">
    <property type="entry name" value="NUDIX"/>
    <property type="match status" value="1"/>
</dbReference>
<dbReference type="GO" id="GO:0010945">
    <property type="term" value="F:coenzyme A diphosphatase activity"/>
    <property type="evidence" value="ECO:0007669"/>
    <property type="project" value="InterPro"/>
</dbReference>
<keyword evidence="3" id="KW-0479">Metal-binding</keyword>
<dbReference type="Proteomes" id="UP000193922">
    <property type="component" value="Unassembled WGS sequence"/>
</dbReference>
<evidence type="ECO:0000256" key="1">
    <source>
        <dbReference type="ARBA" id="ARBA00001936"/>
    </source>
</evidence>
<keyword evidence="4" id="KW-0378">Hydrolase</keyword>
<dbReference type="Pfam" id="PF00293">
    <property type="entry name" value="NUDIX"/>
    <property type="match status" value="1"/>
</dbReference>
<dbReference type="PANTHER" id="PTHR12992:SF11">
    <property type="entry name" value="MITOCHONDRIAL COENZYME A DIPHOSPHATASE NUDT8"/>
    <property type="match status" value="1"/>
</dbReference>
<evidence type="ECO:0000259" key="7">
    <source>
        <dbReference type="PROSITE" id="PS51462"/>
    </source>
</evidence>
<dbReference type="SUPFAM" id="SSF55811">
    <property type="entry name" value="Nudix"/>
    <property type="match status" value="1"/>
</dbReference>
<dbReference type="PANTHER" id="PTHR12992">
    <property type="entry name" value="NUDIX HYDROLASE"/>
    <property type="match status" value="1"/>
</dbReference>